<comment type="subcellular location">
    <subcellularLocation>
        <location evidence="1">Cytoplasm</location>
    </subcellularLocation>
</comment>
<organism evidence="5 6">
    <name type="scientific">Allokutzneria albata</name>
    <name type="common">Kibdelosporangium albatum</name>
    <dbReference type="NCBI Taxonomy" id="211114"/>
    <lineage>
        <taxon>Bacteria</taxon>
        <taxon>Bacillati</taxon>
        <taxon>Actinomycetota</taxon>
        <taxon>Actinomycetes</taxon>
        <taxon>Pseudonocardiales</taxon>
        <taxon>Pseudonocardiaceae</taxon>
        <taxon>Allokutzneria</taxon>
    </lineage>
</organism>
<evidence type="ECO:0000256" key="3">
    <source>
        <dbReference type="ARBA" id="ARBA00022490"/>
    </source>
</evidence>
<keyword evidence="6" id="KW-1185">Reference proteome</keyword>
<dbReference type="Proteomes" id="UP000183376">
    <property type="component" value="Chromosome I"/>
</dbReference>
<dbReference type="EMBL" id="LT629701">
    <property type="protein sequence ID" value="SDN41325.1"/>
    <property type="molecule type" value="Genomic_DNA"/>
</dbReference>
<dbReference type="Pfam" id="PF14011">
    <property type="entry name" value="ESX-1_EspG"/>
    <property type="match status" value="1"/>
</dbReference>
<dbReference type="RefSeq" id="WP_052406785.1">
    <property type="nucleotide sequence ID" value="NZ_JOEF01000001.1"/>
</dbReference>
<accession>A0A1H0B6L3</accession>
<sequence>MDVRLSEVELDVLWESACLGELPLVLDVPSPGATHAERAEVVRRAWAGLAERGVPTATVQGWLRTLAMGRHALELRAWLDGEVRALLSSEGDTDVLAVLSHGGCTLRAFPSADPAGRMVAVLPEAPAGRGVSVSVPIASFEAAGRSDRGTDIAEALIRNGLPSTDARVLVSMCEGITRRGQFCATWRTSHGGRERATRVVGFHDNDSGRYLTLQRGDYLTVAPADPVVLARELSDLVAGT</sequence>
<proteinExistence type="inferred from homology"/>
<dbReference type="STRING" id="211114.SAMN04489726_6507"/>
<evidence type="ECO:0000256" key="1">
    <source>
        <dbReference type="ARBA" id="ARBA00004496"/>
    </source>
</evidence>
<evidence type="ECO:0000313" key="6">
    <source>
        <dbReference type="Proteomes" id="UP000183376"/>
    </source>
</evidence>
<protein>
    <submittedName>
        <fullName evidence="5">EspG family protein</fullName>
    </submittedName>
</protein>
<evidence type="ECO:0000256" key="4">
    <source>
        <dbReference type="ARBA" id="ARBA00023186"/>
    </source>
</evidence>
<dbReference type="eggNOG" id="ENOG5033TZG">
    <property type="taxonomic scope" value="Bacteria"/>
</dbReference>
<keyword evidence="4" id="KW-0143">Chaperone</keyword>
<evidence type="ECO:0000313" key="5">
    <source>
        <dbReference type="EMBL" id="SDN41325.1"/>
    </source>
</evidence>
<comment type="similarity">
    <text evidence="2">Belongs to the EspG family.</text>
</comment>
<gene>
    <name evidence="5" type="ORF">SAMN04489726_6507</name>
</gene>
<name>A0A1H0B6L3_ALLAB</name>
<dbReference type="AlphaFoldDB" id="A0A1H0B6L3"/>
<dbReference type="InterPro" id="IPR025734">
    <property type="entry name" value="EspG"/>
</dbReference>
<evidence type="ECO:0000256" key="2">
    <source>
        <dbReference type="ARBA" id="ARBA00006411"/>
    </source>
</evidence>
<reference evidence="5 6" key="1">
    <citation type="submission" date="2016-10" db="EMBL/GenBank/DDBJ databases">
        <authorList>
            <person name="de Groot N.N."/>
        </authorList>
    </citation>
    <scope>NUCLEOTIDE SEQUENCE [LARGE SCALE GENOMIC DNA]</scope>
    <source>
        <strain evidence="5 6">DSM 44149</strain>
    </source>
</reference>
<keyword evidence="3" id="KW-0963">Cytoplasm</keyword>